<dbReference type="PANTHER" id="PTHR10773">
    <property type="entry name" value="DNA-DIRECTED RNA POLYMERASES I, II, AND III SUBUNIT RPABC2"/>
    <property type="match status" value="1"/>
</dbReference>
<proteinExistence type="predicted"/>
<name>A0A9Q9XZD9_CYPCA</name>
<dbReference type="PANTHER" id="PTHR10773:SF19">
    <property type="match status" value="1"/>
</dbReference>
<feature type="region of interest" description="Disordered" evidence="1">
    <location>
        <begin position="17"/>
        <end position="54"/>
    </location>
</feature>
<sequence>MAFIKVESEELKIEEVFRVKQEEPEEQTDSCDGTEDDTVGGRKRKDENNRKTCANKRRRMMGQPYVGMRRNEKVNMEPRVLGPRCQSAACLKSSKHQCSTIGEADRENIFKCFWENMDWEEKKMYVRGLVDVVPIKRRRGSDNSRRLSTLVYFLNVDGQRRRVCKSLFLATLGIGDWCAVNWVQDTGNSKQNSASCQRREFMMSFLQDLPKVTSCYCKSSASKQYLEPGFQSMTELYKVYHRVAEDKMLRPLSRQVFSEEFKRQNLGLYQPKDQSNTCCSFKAGNLPDNGWQVHFIKKEEPCAVKVQDKNDVCAKTEIKSEW</sequence>
<dbReference type="AlphaFoldDB" id="A0A9Q9XZD9"/>
<dbReference type="RefSeq" id="XP_042610815.1">
    <property type="nucleotide sequence ID" value="XM_042754881.1"/>
</dbReference>
<dbReference type="Proteomes" id="UP001155660">
    <property type="component" value="Unplaced"/>
</dbReference>
<dbReference type="GeneID" id="109094235"/>
<evidence type="ECO:0000256" key="1">
    <source>
        <dbReference type="SAM" id="MobiDB-lite"/>
    </source>
</evidence>
<accession>A0A9Q9XZD9</accession>
<gene>
    <name evidence="2" type="primary">LOC109094235</name>
</gene>
<protein>
    <submittedName>
        <fullName evidence="2">Uncharacterized protein LOC109094235 isoform X2</fullName>
    </submittedName>
</protein>
<feature type="compositionally biased region" description="Acidic residues" evidence="1">
    <location>
        <begin position="23"/>
        <end position="38"/>
    </location>
</feature>
<evidence type="ECO:0000313" key="2">
    <source>
        <dbReference type="RefSeq" id="XP_042610815.1"/>
    </source>
</evidence>
<organism evidence="2">
    <name type="scientific">Cyprinus carpio</name>
    <name type="common">Common carp</name>
    <dbReference type="NCBI Taxonomy" id="7962"/>
    <lineage>
        <taxon>Eukaryota</taxon>
        <taxon>Metazoa</taxon>
        <taxon>Chordata</taxon>
        <taxon>Craniata</taxon>
        <taxon>Vertebrata</taxon>
        <taxon>Euteleostomi</taxon>
        <taxon>Actinopterygii</taxon>
        <taxon>Neopterygii</taxon>
        <taxon>Teleostei</taxon>
        <taxon>Ostariophysi</taxon>
        <taxon>Cypriniformes</taxon>
        <taxon>Cyprinidae</taxon>
        <taxon>Cyprininae</taxon>
        <taxon>Cyprinus</taxon>
    </lineage>
</organism>
<reference evidence="2" key="1">
    <citation type="submission" date="2025-08" db="UniProtKB">
        <authorList>
            <consortium name="RefSeq"/>
        </authorList>
    </citation>
    <scope>IDENTIFICATION</scope>
    <source>
        <tissue evidence="2">Muscle</tissue>
    </source>
</reference>